<name>A0A1S1Q0X6_9ACTN</name>
<comment type="caution">
    <text evidence="1">The sequence shown here is derived from an EMBL/GenBank/DDBJ whole genome shotgun (WGS) entry which is preliminary data.</text>
</comment>
<dbReference type="AlphaFoldDB" id="A0A1S1Q0X6"/>
<dbReference type="Proteomes" id="UP000179769">
    <property type="component" value="Unassembled WGS sequence"/>
</dbReference>
<evidence type="ECO:0000313" key="2">
    <source>
        <dbReference type="Proteomes" id="UP000179769"/>
    </source>
</evidence>
<reference evidence="2" key="1">
    <citation type="submission" date="2016-07" db="EMBL/GenBank/DDBJ databases">
        <title>Frankia sp. NRRL B-16219 Genome sequencing.</title>
        <authorList>
            <person name="Ghodhbane-Gtari F."/>
            <person name="Swanson E."/>
            <person name="Gueddou A."/>
            <person name="Louati M."/>
            <person name="Nouioui I."/>
            <person name="Hezbri K."/>
            <person name="Abebe-Akele F."/>
            <person name="Simpson S."/>
            <person name="Morris K."/>
            <person name="Thomas K."/>
            <person name="Gtari M."/>
            <person name="Tisa L.S."/>
        </authorList>
    </citation>
    <scope>NUCLEOTIDE SEQUENCE [LARGE SCALE GENOMIC DNA]</scope>
    <source>
        <strain evidence="2">NRRL B-16219</strain>
    </source>
</reference>
<dbReference type="EMBL" id="MAXA01000212">
    <property type="protein sequence ID" value="OHV28563.1"/>
    <property type="molecule type" value="Genomic_DNA"/>
</dbReference>
<evidence type="ECO:0000313" key="1">
    <source>
        <dbReference type="EMBL" id="OHV28563.1"/>
    </source>
</evidence>
<organism evidence="1 2">
    <name type="scientific">Parafrankia soli</name>
    <dbReference type="NCBI Taxonomy" id="2599596"/>
    <lineage>
        <taxon>Bacteria</taxon>
        <taxon>Bacillati</taxon>
        <taxon>Actinomycetota</taxon>
        <taxon>Actinomycetes</taxon>
        <taxon>Frankiales</taxon>
        <taxon>Frankiaceae</taxon>
        <taxon>Parafrankia</taxon>
    </lineage>
</organism>
<dbReference type="Gene3D" id="1.10.620.20">
    <property type="entry name" value="Ribonucleotide Reductase, subunit A"/>
    <property type="match status" value="1"/>
</dbReference>
<dbReference type="GO" id="GO:0016491">
    <property type="term" value="F:oxidoreductase activity"/>
    <property type="evidence" value="ECO:0007669"/>
    <property type="project" value="InterPro"/>
</dbReference>
<accession>A0A1S1Q0X6</accession>
<proteinExistence type="predicted"/>
<keyword evidence="2" id="KW-1185">Reference proteome</keyword>
<gene>
    <name evidence="1" type="ORF">BBK14_18085</name>
</gene>
<dbReference type="CDD" id="cd00657">
    <property type="entry name" value="Ferritin_like"/>
    <property type="match status" value="1"/>
</dbReference>
<dbReference type="InterPro" id="IPR012348">
    <property type="entry name" value="RNR-like"/>
</dbReference>
<sequence>MHYERLQWKVSDVGLENIRHDLVRPEDIATAKGVVLGEATSLPGLHGFLSEFADDYDCSAFVAIWAYQELQHHFGFRAWLRAVGVHIEQAKVEALREPYEPGVTPSATLATNVISEITVNTVYRAMAAWVQEPVLADLYLRASRDEAGHAREFLYYLKRRLATHPEELPSVLERIHFYVTSSRLSHPVGVYKHQRVEELRGHETVDDVIDVYLRISPPDAQEKLLAKLRRAIGSAVGVPLHSTGDIRRALAASLG</sequence>
<protein>
    <submittedName>
        <fullName evidence="1">Ferritin</fullName>
    </submittedName>
</protein>
<dbReference type="SUPFAM" id="SSF47240">
    <property type="entry name" value="Ferritin-like"/>
    <property type="match status" value="1"/>
</dbReference>
<dbReference type="InterPro" id="IPR009078">
    <property type="entry name" value="Ferritin-like_SF"/>
</dbReference>